<dbReference type="RefSeq" id="WP_338732843.1">
    <property type="nucleotide sequence ID" value="NZ_CP136924.1"/>
</dbReference>
<sequence length="474" mass="53977">MNDAFIVNPLMVVAGIVLIPVFIWFARQRLTKNVLLIGALFCLVFSAGTLEVIGLNNSIIRIVSEIFVLLIFAKGVLIGAKKKKRVFPGFFWLLLFIILSVLSATLNEINSISVLLFFRDYLVVFLFFYGVLNLTLSFYEYQRLKTLLLYLCMAQIGANIIKYLVVRDIIEPYIGTMAVLGGSITVIFALIGTSYALSNYLVSKKRIHLLWVLGFMLFSLLGGKRASVVYFPILFLLLSYIYQRRFEQFKLRGVKRFALFTIFTLGLIYLSVRLMPSLNKERKVWGSFDIAYALDYTERYVTTGAGAIDAVGRSEAPIYILNMLIDDNPYSLMLGYGAGHLVKSSFNEQMVKSGSQQELSEQLYGVGYGARTTILQFLLQVGILGVSIFLIYISRVVIYCKKSFKDAKSRWESQRNYLFFIGVVFVYFLDVFTYSTTMSGLRAPALVLFFFLALCQRVEMYNYFLTSKSNKNNE</sequence>
<name>A0AAU6P235_9FLAO</name>
<dbReference type="KEGG" id="mcaa:R3L15_01570"/>
<evidence type="ECO:0008006" key="5">
    <source>
        <dbReference type="Google" id="ProtNLM"/>
    </source>
</evidence>
<evidence type="ECO:0000256" key="1">
    <source>
        <dbReference type="SAM" id="Phobius"/>
    </source>
</evidence>
<feature type="transmembrane region" description="Helical" evidence="1">
    <location>
        <begin position="59"/>
        <end position="77"/>
    </location>
</feature>
<feature type="transmembrane region" description="Helical" evidence="1">
    <location>
        <begin position="6"/>
        <end position="26"/>
    </location>
</feature>
<feature type="transmembrane region" description="Helical" evidence="1">
    <location>
        <begin position="89"/>
        <end position="106"/>
    </location>
</feature>
<dbReference type="Proteomes" id="UP001368318">
    <property type="component" value="Chromosome"/>
</dbReference>
<feature type="transmembrane region" description="Helical" evidence="1">
    <location>
        <begin position="207"/>
        <end position="223"/>
    </location>
</feature>
<feature type="transmembrane region" description="Helical" evidence="1">
    <location>
        <begin position="33"/>
        <end position="53"/>
    </location>
</feature>
<dbReference type="EMBL" id="CP136925">
    <property type="protein sequence ID" value="WXA13573.1"/>
    <property type="molecule type" value="Genomic_DNA"/>
</dbReference>
<keyword evidence="1" id="KW-0812">Transmembrane</keyword>
<evidence type="ECO:0000313" key="3">
    <source>
        <dbReference type="EMBL" id="WXA13573.1"/>
    </source>
</evidence>
<feature type="transmembrane region" description="Helical" evidence="1">
    <location>
        <begin position="374"/>
        <end position="397"/>
    </location>
</feature>
<keyword evidence="1" id="KW-0472">Membrane</keyword>
<protein>
    <recommendedName>
        <fullName evidence="5">O-antigen polymerase</fullName>
    </recommendedName>
</protein>
<keyword evidence="4" id="KW-1185">Reference proteome</keyword>
<dbReference type="AlphaFoldDB" id="A0AAU6P235"/>
<feature type="transmembrane region" description="Helical" evidence="1">
    <location>
        <begin position="441"/>
        <end position="458"/>
    </location>
</feature>
<accession>A0AAU6P235</accession>
<feature type="transmembrane region" description="Helical" evidence="1">
    <location>
        <begin position="257"/>
        <end position="275"/>
    </location>
</feature>
<gene>
    <name evidence="3" type="ORF">R3L15_01570</name>
    <name evidence="2" type="ORF">R3L16_05825</name>
</gene>
<reference evidence="2 4" key="1">
    <citation type="submission" date="2023-10" db="EMBL/GenBank/DDBJ databases">
        <title>Culture-based analysis of two novel bacteria associated with mangrove crab gills.</title>
        <authorList>
            <person name="Yang X."/>
            <person name="Garuglieri E."/>
            <person name="Van Goethem M.W."/>
            <person name="Fusi M."/>
            <person name="Marasco R."/>
            <person name="Daffonchio D.G."/>
        </authorList>
    </citation>
    <scope>NUCLEOTIDE SEQUENCE [LARGE SCALE GENOMIC DNA]</scope>
    <source>
        <strain evidence="3">UG2-1</strain>
        <strain evidence="2">UG2-2</strain>
        <strain evidence="4">UG2_2</strain>
    </source>
</reference>
<feature type="transmembrane region" description="Helical" evidence="1">
    <location>
        <begin position="112"/>
        <end position="135"/>
    </location>
</feature>
<evidence type="ECO:0000313" key="2">
    <source>
        <dbReference type="EMBL" id="WXA04008.1"/>
    </source>
</evidence>
<feature type="transmembrane region" description="Helical" evidence="1">
    <location>
        <begin position="229"/>
        <end position="245"/>
    </location>
</feature>
<evidence type="ECO:0000313" key="4">
    <source>
        <dbReference type="Proteomes" id="UP001368318"/>
    </source>
</evidence>
<organism evidence="2 4">
    <name type="scientific">Mangrovimonas cancribranchiae</name>
    <dbReference type="NCBI Taxonomy" id="3080055"/>
    <lineage>
        <taxon>Bacteria</taxon>
        <taxon>Pseudomonadati</taxon>
        <taxon>Bacteroidota</taxon>
        <taxon>Flavobacteriia</taxon>
        <taxon>Flavobacteriales</taxon>
        <taxon>Flavobacteriaceae</taxon>
        <taxon>Mangrovimonas</taxon>
    </lineage>
</organism>
<feature type="transmembrane region" description="Helical" evidence="1">
    <location>
        <begin position="417"/>
        <end position="435"/>
    </location>
</feature>
<keyword evidence="1" id="KW-1133">Transmembrane helix</keyword>
<feature type="transmembrane region" description="Helical" evidence="1">
    <location>
        <begin position="147"/>
        <end position="166"/>
    </location>
</feature>
<proteinExistence type="predicted"/>
<dbReference type="EMBL" id="CP136924">
    <property type="protein sequence ID" value="WXA04008.1"/>
    <property type="molecule type" value="Genomic_DNA"/>
</dbReference>
<feature type="transmembrane region" description="Helical" evidence="1">
    <location>
        <begin position="172"/>
        <end position="195"/>
    </location>
</feature>